<dbReference type="InterPro" id="IPR003871">
    <property type="entry name" value="RFA1B/D_OB_1st"/>
</dbReference>
<organism evidence="2 3">
    <name type="scientific">Glycine soja</name>
    <name type="common">Wild soybean</name>
    <dbReference type="NCBI Taxonomy" id="3848"/>
    <lineage>
        <taxon>Eukaryota</taxon>
        <taxon>Viridiplantae</taxon>
        <taxon>Streptophyta</taxon>
        <taxon>Embryophyta</taxon>
        <taxon>Tracheophyta</taxon>
        <taxon>Spermatophyta</taxon>
        <taxon>Magnoliopsida</taxon>
        <taxon>eudicotyledons</taxon>
        <taxon>Gunneridae</taxon>
        <taxon>Pentapetalae</taxon>
        <taxon>rosids</taxon>
        <taxon>fabids</taxon>
        <taxon>Fabales</taxon>
        <taxon>Fabaceae</taxon>
        <taxon>Papilionoideae</taxon>
        <taxon>50 kb inversion clade</taxon>
        <taxon>NPAAA clade</taxon>
        <taxon>indigoferoid/millettioid clade</taxon>
        <taxon>Phaseoleae</taxon>
        <taxon>Glycine</taxon>
        <taxon>Glycine subgen. Soja</taxon>
    </lineage>
</organism>
<feature type="domain" description="Replication protein A 70 kDa DNA-binding subunit B/D first OB fold" evidence="1">
    <location>
        <begin position="38"/>
        <end position="117"/>
    </location>
</feature>
<dbReference type="InterPro" id="IPR012340">
    <property type="entry name" value="NA-bd_OB-fold"/>
</dbReference>
<gene>
    <name evidence="2" type="ORF">D0Y65_030567</name>
</gene>
<dbReference type="Pfam" id="PF02721">
    <property type="entry name" value="DUF223"/>
    <property type="match status" value="1"/>
</dbReference>
<dbReference type="Gene3D" id="2.40.50.140">
    <property type="entry name" value="Nucleic acid-binding proteins"/>
    <property type="match status" value="1"/>
</dbReference>
<dbReference type="Proteomes" id="UP000289340">
    <property type="component" value="Chromosome 11"/>
</dbReference>
<name>A0A445I4Q2_GLYSO</name>
<dbReference type="PANTHER" id="PTHR47165:SF4">
    <property type="entry name" value="OS03G0429900 PROTEIN"/>
    <property type="match status" value="1"/>
</dbReference>
<dbReference type="PANTHER" id="PTHR47165">
    <property type="entry name" value="OS03G0429900 PROTEIN"/>
    <property type="match status" value="1"/>
</dbReference>
<reference evidence="2 3" key="1">
    <citation type="submission" date="2018-09" db="EMBL/GenBank/DDBJ databases">
        <title>A high-quality reference genome of wild soybean provides a powerful tool to mine soybean genomes.</title>
        <authorList>
            <person name="Xie M."/>
            <person name="Chung C.Y.L."/>
            <person name="Li M.-W."/>
            <person name="Wong F.-L."/>
            <person name="Chan T.-F."/>
            <person name="Lam H.-M."/>
        </authorList>
    </citation>
    <scope>NUCLEOTIDE SEQUENCE [LARGE SCALE GENOMIC DNA]</scope>
    <source>
        <strain evidence="3">cv. W05</strain>
        <tissue evidence="2">Hypocotyl of etiolated seedlings</tissue>
    </source>
</reference>
<evidence type="ECO:0000313" key="2">
    <source>
        <dbReference type="EMBL" id="RZB80886.1"/>
    </source>
</evidence>
<protein>
    <recommendedName>
        <fullName evidence="1">Replication protein A 70 kDa DNA-binding subunit B/D first OB fold domain-containing protein</fullName>
    </recommendedName>
</protein>
<dbReference type="SUPFAM" id="SSF50249">
    <property type="entry name" value="Nucleic acid-binding proteins"/>
    <property type="match status" value="2"/>
</dbReference>
<dbReference type="EMBL" id="QZWG01000011">
    <property type="protein sequence ID" value="RZB80886.1"/>
    <property type="molecule type" value="Genomic_DNA"/>
</dbReference>
<sequence>MLDNLNGILQFDYLLYKGSFYKCQINNLTLLSLFCRLKSIAEIDDQKETCKIIVRVINMWTIPRSPKSIVELILVDKKGDKILAQMRNVDVQLDNVIFDVGHTYVIKNFEVEKNSDRFLHNAQVKCFDELSQLKKECMCVTVATLSKLLVANGWIYDGCPKCNKKDDGEGSSLFCVECGNKSASTVAKFCVDVRVGQPNEYAIFTLWDRECYALIKETADEIKQKMINEVKNIDTESVYSFWMDSIVMKNTTQLPSKHLCAKVMAVSGYVNPSEGYYSFYYLLGCEGSSQ</sequence>
<dbReference type="AlphaFoldDB" id="A0A445I4Q2"/>
<accession>A0A445I4Q2</accession>
<keyword evidence="3" id="KW-1185">Reference proteome</keyword>
<comment type="caution">
    <text evidence="2">The sequence shown here is derived from an EMBL/GenBank/DDBJ whole genome shotgun (WGS) entry which is preliminary data.</text>
</comment>
<proteinExistence type="predicted"/>
<evidence type="ECO:0000259" key="1">
    <source>
        <dbReference type="Pfam" id="PF02721"/>
    </source>
</evidence>
<evidence type="ECO:0000313" key="3">
    <source>
        <dbReference type="Proteomes" id="UP000289340"/>
    </source>
</evidence>